<keyword evidence="2" id="KW-1185">Reference proteome</keyword>
<evidence type="ECO:0000313" key="2">
    <source>
        <dbReference type="Proteomes" id="UP001596337"/>
    </source>
</evidence>
<comment type="caution">
    <text evidence="1">The sequence shown here is derived from an EMBL/GenBank/DDBJ whole genome shotgun (WGS) entry which is preliminary data.</text>
</comment>
<accession>A0ABW2C6L5</accession>
<proteinExistence type="predicted"/>
<organism evidence="1 2">
    <name type="scientific">Haloechinothrix salitolerans</name>
    <dbReference type="NCBI Taxonomy" id="926830"/>
    <lineage>
        <taxon>Bacteria</taxon>
        <taxon>Bacillati</taxon>
        <taxon>Actinomycetota</taxon>
        <taxon>Actinomycetes</taxon>
        <taxon>Pseudonocardiales</taxon>
        <taxon>Pseudonocardiaceae</taxon>
        <taxon>Haloechinothrix</taxon>
    </lineage>
</organism>
<protein>
    <submittedName>
        <fullName evidence="1">Type II toxin-antitoxin system HicA family toxin</fullName>
    </submittedName>
</protein>
<dbReference type="RefSeq" id="WP_345405155.1">
    <property type="nucleotide sequence ID" value="NZ_BAABLA010000119.1"/>
</dbReference>
<dbReference type="SUPFAM" id="SSF54786">
    <property type="entry name" value="YcfA/nrd intein domain"/>
    <property type="match status" value="1"/>
</dbReference>
<evidence type="ECO:0000313" key="1">
    <source>
        <dbReference type="EMBL" id="MFC6870726.1"/>
    </source>
</evidence>
<gene>
    <name evidence="1" type="ORF">ACFQGD_26705</name>
</gene>
<reference evidence="2" key="1">
    <citation type="journal article" date="2019" name="Int. J. Syst. Evol. Microbiol.">
        <title>The Global Catalogue of Microorganisms (GCM) 10K type strain sequencing project: providing services to taxonomists for standard genome sequencing and annotation.</title>
        <authorList>
            <consortium name="The Broad Institute Genomics Platform"/>
            <consortium name="The Broad Institute Genome Sequencing Center for Infectious Disease"/>
            <person name="Wu L."/>
            <person name="Ma J."/>
        </authorList>
    </citation>
    <scope>NUCLEOTIDE SEQUENCE [LARGE SCALE GENOMIC DNA]</scope>
    <source>
        <strain evidence="2">KCTC 32255</strain>
    </source>
</reference>
<dbReference type="Gene3D" id="3.30.920.30">
    <property type="entry name" value="Hypothetical protein"/>
    <property type="match status" value="1"/>
</dbReference>
<dbReference type="Proteomes" id="UP001596337">
    <property type="component" value="Unassembled WGS sequence"/>
</dbReference>
<sequence>MERALLRHGYRVKSDDGIHTKWRCPCGQHSTNLPRHQTISPGVVRSTIKRLSCLPEGWLQ</sequence>
<dbReference type="InterPro" id="IPR038570">
    <property type="entry name" value="HicA_sf"/>
</dbReference>
<name>A0ABW2C6L5_9PSEU</name>
<dbReference type="EMBL" id="JBHSXX010000001">
    <property type="protein sequence ID" value="MFC6870726.1"/>
    <property type="molecule type" value="Genomic_DNA"/>
</dbReference>